<protein>
    <submittedName>
        <fullName evidence="1">Uncharacterized protein</fullName>
    </submittedName>
</protein>
<comment type="caution">
    <text evidence="1">The sequence shown here is derived from an EMBL/GenBank/DDBJ whole genome shotgun (WGS) entry which is preliminary data.</text>
</comment>
<name>A0AAV9R036_9TELE</name>
<keyword evidence="2" id="KW-1185">Reference proteome</keyword>
<gene>
    <name evidence="1" type="ORF">CRENBAI_000117</name>
</gene>
<organism evidence="1 2">
    <name type="scientific">Crenichthys baileyi</name>
    <name type="common">White River springfish</name>
    <dbReference type="NCBI Taxonomy" id="28760"/>
    <lineage>
        <taxon>Eukaryota</taxon>
        <taxon>Metazoa</taxon>
        <taxon>Chordata</taxon>
        <taxon>Craniata</taxon>
        <taxon>Vertebrata</taxon>
        <taxon>Euteleostomi</taxon>
        <taxon>Actinopterygii</taxon>
        <taxon>Neopterygii</taxon>
        <taxon>Teleostei</taxon>
        <taxon>Neoteleostei</taxon>
        <taxon>Acanthomorphata</taxon>
        <taxon>Ovalentaria</taxon>
        <taxon>Atherinomorphae</taxon>
        <taxon>Cyprinodontiformes</taxon>
        <taxon>Goodeidae</taxon>
        <taxon>Crenichthys</taxon>
    </lineage>
</organism>
<accession>A0AAV9R036</accession>
<reference evidence="1 2" key="1">
    <citation type="submission" date="2021-06" db="EMBL/GenBank/DDBJ databases">
        <authorList>
            <person name="Palmer J.M."/>
        </authorList>
    </citation>
    <scope>NUCLEOTIDE SEQUENCE [LARGE SCALE GENOMIC DNA]</scope>
    <source>
        <strain evidence="1 2">MEX-2019</strain>
        <tissue evidence="1">Muscle</tissue>
    </source>
</reference>
<proteinExistence type="predicted"/>
<dbReference type="EMBL" id="JAHHUM010002594">
    <property type="protein sequence ID" value="KAK5603121.1"/>
    <property type="molecule type" value="Genomic_DNA"/>
</dbReference>
<dbReference type="Proteomes" id="UP001311232">
    <property type="component" value="Unassembled WGS sequence"/>
</dbReference>
<dbReference type="AlphaFoldDB" id="A0AAV9R036"/>
<sequence length="123" mass="13503">MLSLCSHCRPGQDELAVQRRTHLYQGPQTFQPDRAFKGGPRASLPTHRCLVCGGLSGKHNQAHELFSSSDGLPIWATDVFVPELCQQETALGTNVLFSALSLLSRSSSLYCAEKYARFCKDGC</sequence>
<evidence type="ECO:0000313" key="2">
    <source>
        <dbReference type="Proteomes" id="UP001311232"/>
    </source>
</evidence>
<evidence type="ECO:0000313" key="1">
    <source>
        <dbReference type="EMBL" id="KAK5603121.1"/>
    </source>
</evidence>